<dbReference type="SUPFAM" id="SSF54637">
    <property type="entry name" value="Thioesterase/thiol ester dehydrase-isomerase"/>
    <property type="match status" value="1"/>
</dbReference>
<dbReference type="RefSeq" id="WP_150805996.1">
    <property type="nucleotide sequence ID" value="NZ_CABVHY010000026.1"/>
</dbReference>
<dbReference type="PANTHER" id="PTHR43664:SF1">
    <property type="entry name" value="BETA-METHYLMALYL-COA DEHYDRATASE"/>
    <property type="match status" value="1"/>
</dbReference>
<protein>
    <recommendedName>
        <fullName evidence="1">MaoC-like domain-containing protein</fullName>
    </recommendedName>
</protein>
<feature type="domain" description="MaoC-like" evidence="1">
    <location>
        <begin position="25"/>
        <end position="116"/>
    </location>
</feature>
<dbReference type="AlphaFoldDB" id="A0A5E7EJS8"/>
<evidence type="ECO:0000313" key="3">
    <source>
        <dbReference type="Proteomes" id="UP000379480"/>
    </source>
</evidence>
<dbReference type="Proteomes" id="UP000379480">
    <property type="component" value="Unassembled WGS sequence"/>
</dbReference>
<dbReference type="PANTHER" id="PTHR43664">
    <property type="entry name" value="MONOAMINE OXIDASE-RELATED"/>
    <property type="match status" value="1"/>
</dbReference>
<dbReference type="InterPro" id="IPR052342">
    <property type="entry name" value="MCH/BMMD"/>
</dbReference>
<proteinExistence type="predicted"/>
<dbReference type="InterPro" id="IPR029069">
    <property type="entry name" value="HotDog_dom_sf"/>
</dbReference>
<dbReference type="InterPro" id="IPR002539">
    <property type="entry name" value="MaoC-like_dom"/>
</dbReference>
<gene>
    <name evidence="2" type="ORF">PS723_04693</name>
</gene>
<accession>A0A5E7EJS8</accession>
<evidence type="ECO:0000313" key="2">
    <source>
        <dbReference type="EMBL" id="VVO27155.1"/>
    </source>
</evidence>
<sequence length="157" mass="17122">MNNAATPHTLFLDDLSVGDTFRSGTYLIDEQQINSFALQFDPQPFHLDNQAAEHSFFAGLAASGWHTAAITMRLLVSCLPLDAGLIGAGSELSWPTATRPGDELRVETSVLAINPSKSRPDRGLVTFQTDTLNQHGELRQRSVAKLLIFRRSTGATL</sequence>
<dbReference type="Pfam" id="PF01575">
    <property type="entry name" value="MaoC_dehydratas"/>
    <property type="match status" value="1"/>
</dbReference>
<organism evidence="2 3">
    <name type="scientific">Pseudomonas fluorescens</name>
    <dbReference type="NCBI Taxonomy" id="294"/>
    <lineage>
        <taxon>Bacteria</taxon>
        <taxon>Pseudomonadati</taxon>
        <taxon>Pseudomonadota</taxon>
        <taxon>Gammaproteobacteria</taxon>
        <taxon>Pseudomonadales</taxon>
        <taxon>Pseudomonadaceae</taxon>
        <taxon>Pseudomonas</taxon>
    </lineage>
</organism>
<dbReference type="EMBL" id="CABVHY010000026">
    <property type="protein sequence ID" value="VVO27155.1"/>
    <property type="molecule type" value="Genomic_DNA"/>
</dbReference>
<dbReference type="CDD" id="cd03454">
    <property type="entry name" value="YdeM"/>
    <property type="match status" value="1"/>
</dbReference>
<dbReference type="Gene3D" id="3.10.129.10">
    <property type="entry name" value="Hotdog Thioesterase"/>
    <property type="match status" value="1"/>
</dbReference>
<reference evidence="2 3" key="1">
    <citation type="submission" date="2019-09" db="EMBL/GenBank/DDBJ databases">
        <authorList>
            <person name="Chandra G."/>
            <person name="Truman W A."/>
        </authorList>
    </citation>
    <scope>NUCLEOTIDE SEQUENCE [LARGE SCALE GENOMIC DNA]</scope>
    <source>
        <strain evidence="2">PS723</strain>
    </source>
</reference>
<evidence type="ECO:0000259" key="1">
    <source>
        <dbReference type="Pfam" id="PF01575"/>
    </source>
</evidence>
<name>A0A5E7EJS8_PSEFL</name>
<dbReference type="OrthoDB" id="5298629at2"/>